<gene>
    <name evidence="1" type="primary">PLEST005767</name>
    <name evidence="1" type="ORF">PLESTB_001569600</name>
</gene>
<dbReference type="PANTHER" id="PTHR36763:SF1">
    <property type="entry name" value="EXPRESSED PROTEIN"/>
    <property type="match status" value="1"/>
</dbReference>
<comment type="caution">
    <text evidence="1">The sequence shown here is derived from an EMBL/GenBank/DDBJ whole genome shotgun (WGS) entry which is preliminary data.</text>
</comment>
<name>A0A9W6BYA6_9CHLO</name>
<reference evidence="1 2" key="1">
    <citation type="journal article" date="2023" name="Commun. Biol.">
        <title>Reorganization of the ancestral sex-determining regions during the evolution of trioecy in Pleodorina starrii.</title>
        <authorList>
            <person name="Takahashi K."/>
            <person name="Suzuki S."/>
            <person name="Kawai-Toyooka H."/>
            <person name="Yamamoto K."/>
            <person name="Hamaji T."/>
            <person name="Ootsuki R."/>
            <person name="Yamaguchi H."/>
            <person name="Kawachi M."/>
            <person name="Higashiyama T."/>
            <person name="Nozaki H."/>
        </authorList>
    </citation>
    <scope>NUCLEOTIDE SEQUENCE [LARGE SCALE GENOMIC DNA]</scope>
    <source>
        <strain evidence="1 2">NIES-4479</strain>
    </source>
</reference>
<sequence length="249" mass="26639">MQWLNSLVSEYDGRPLQKTGMLTKEQLVQFFQESAKQFNSPEFKQLVSVSLKARGPGGPEEVINGMQREIFQSMGVQADFGLNCLSRVNSVYADDAFFLRQFYEHVQKEEMVLDEAEMPEAMFKSKYAQLNRFRTEMEERMSKLKGMTPEEQAAYMSEVYKEMIQQGVAGGSECCSKPEGCSHRAAGAPGAGAQPAAAAMAAPGAALPPGAGVAAAAAAPAVGPGGASAMTEAEQLAFFSSLAGPGSKQ</sequence>
<organism evidence="1 2">
    <name type="scientific">Pleodorina starrii</name>
    <dbReference type="NCBI Taxonomy" id="330485"/>
    <lineage>
        <taxon>Eukaryota</taxon>
        <taxon>Viridiplantae</taxon>
        <taxon>Chlorophyta</taxon>
        <taxon>core chlorophytes</taxon>
        <taxon>Chlorophyceae</taxon>
        <taxon>CS clade</taxon>
        <taxon>Chlamydomonadales</taxon>
        <taxon>Volvocaceae</taxon>
        <taxon>Pleodorina</taxon>
    </lineage>
</organism>
<evidence type="ECO:0000313" key="1">
    <source>
        <dbReference type="EMBL" id="GLC60067.1"/>
    </source>
</evidence>
<dbReference type="OrthoDB" id="529725at2759"/>
<dbReference type="Proteomes" id="UP001165080">
    <property type="component" value="Unassembled WGS sequence"/>
</dbReference>
<protein>
    <submittedName>
        <fullName evidence="1">Uncharacterized protein</fullName>
    </submittedName>
</protein>
<dbReference type="EMBL" id="BRXU01000031">
    <property type="protein sequence ID" value="GLC60067.1"/>
    <property type="molecule type" value="Genomic_DNA"/>
</dbReference>
<accession>A0A9W6BYA6</accession>
<evidence type="ECO:0000313" key="2">
    <source>
        <dbReference type="Proteomes" id="UP001165080"/>
    </source>
</evidence>
<dbReference type="PANTHER" id="PTHR36763">
    <property type="entry name" value="EXPRESSED PROTEIN"/>
    <property type="match status" value="1"/>
</dbReference>
<keyword evidence="2" id="KW-1185">Reference proteome</keyword>
<proteinExistence type="predicted"/>
<dbReference type="AlphaFoldDB" id="A0A9W6BYA6"/>